<comment type="caution">
    <text evidence="1">The sequence shown here is derived from an EMBL/GenBank/DDBJ whole genome shotgun (WGS) entry which is preliminary data.</text>
</comment>
<proteinExistence type="predicted"/>
<dbReference type="OrthoDB" id="7607518at2759"/>
<dbReference type="Proteomes" id="UP000499080">
    <property type="component" value="Unassembled WGS sequence"/>
</dbReference>
<reference evidence="1 2" key="1">
    <citation type="journal article" date="2019" name="Sci. Rep.">
        <title>Orb-weaving spider Araneus ventricosus genome elucidates the spidroin gene catalogue.</title>
        <authorList>
            <person name="Kono N."/>
            <person name="Nakamura H."/>
            <person name="Ohtoshi R."/>
            <person name="Moran D.A.P."/>
            <person name="Shinohara A."/>
            <person name="Yoshida Y."/>
            <person name="Fujiwara M."/>
            <person name="Mori M."/>
            <person name="Tomita M."/>
            <person name="Arakawa K."/>
        </authorList>
    </citation>
    <scope>NUCLEOTIDE SEQUENCE [LARGE SCALE GENOMIC DNA]</scope>
</reference>
<evidence type="ECO:0000313" key="2">
    <source>
        <dbReference type="Proteomes" id="UP000499080"/>
    </source>
</evidence>
<gene>
    <name evidence="1" type="ORF">AVEN_29638_1</name>
</gene>
<keyword evidence="2" id="KW-1185">Reference proteome</keyword>
<dbReference type="EMBL" id="BGPR01065621">
    <property type="protein sequence ID" value="GBO40398.1"/>
    <property type="molecule type" value="Genomic_DNA"/>
</dbReference>
<protein>
    <submittedName>
        <fullName evidence="1">Uncharacterized protein</fullName>
    </submittedName>
</protein>
<organism evidence="1 2">
    <name type="scientific">Araneus ventricosus</name>
    <name type="common">Orbweaver spider</name>
    <name type="synonym">Epeira ventricosa</name>
    <dbReference type="NCBI Taxonomy" id="182803"/>
    <lineage>
        <taxon>Eukaryota</taxon>
        <taxon>Metazoa</taxon>
        <taxon>Ecdysozoa</taxon>
        <taxon>Arthropoda</taxon>
        <taxon>Chelicerata</taxon>
        <taxon>Arachnida</taxon>
        <taxon>Araneae</taxon>
        <taxon>Araneomorphae</taxon>
        <taxon>Entelegynae</taxon>
        <taxon>Araneoidea</taxon>
        <taxon>Araneidae</taxon>
        <taxon>Araneus</taxon>
    </lineage>
</organism>
<name>A0A4Y2WUC5_ARAVE</name>
<accession>A0A4Y2WUC5</accession>
<sequence>MPVEPVVNEIVSLAKIMGLEVENDVDELEEAHSKELTTEEVTEFHYVSQYEVLEESLSEEQDVTAKQQPYGAIRKMLKVWATLASNIKQHHRSIN</sequence>
<dbReference type="AlphaFoldDB" id="A0A4Y2WUC5"/>
<evidence type="ECO:0000313" key="1">
    <source>
        <dbReference type="EMBL" id="GBO40398.1"/>
    </source>
</evidence>